<keyword evidence="2" id="KW-1185">Reference proteome</keyword>
<proteinExistence type="predicted"/>
<accession>A0A812VGQ2</accession>
<gene>
    <name evidence="1" type="primary">Cacna1h</name>
    <name evidence="1" type="ORF">SNAT2548_LOCUS35176</name>
</gene>
<dbReference type="EMBL" id="CAJNDS010002850">
    <property type="protein sequence ID" value="CAE7618932.1"/>
    <property type="molecule type" value="Genomic_DNA"/>
</dbReference>
<organism evidence="1 2">
    <name type="scientific">Symbiodinium natans</name>
    <dbReference type="NCBI Taxonomy" id="878477"/>
    <lineage>
        <taxon>Eukaryota</taxon>
        <taxon>Sar</taxon>
        <taxon>Alveolata</taxon>
        <taxon>Dinophyceae</taxon>
        <taxon>Suessiales</taxon>
        <taxon>Symbiodiniaceae</taxon>
        <taxon>Symbiodinium</taxon>
    </lineage>
</organism>
<dbReference type="OrthoDB" id="10394793at2759"/>
<dbReference type="AlphaFoldDB" id="A0A812VGQ2"/>
<reference evidence="1" key="1">
    <citation type="submission" date="2021-02" db="EMBL/GenBank/DDBJ databases">
        <authorList>
            <person name="Dougan E. K."/>
            <person name="Rhodes N."/>
            <person name="Thang M."/>
            <person name="Chan C."/>
        </authorList>
    </citation>
    <scope>NUCLEOTIDE SEQUENCE</scope>
</reference>
<protein>
    <submittedName>
        <fullName evidence="1">Cacna1h protein</fullName>
    </submittedName>
</protein>
<evidence type="ECO:0000313" key="2">
    <source>
        <dbReference type="Proteomes" id="UP000604046"/>
    </source>
</evidence>
<name>A0A812VGQ2_9DINO</name>
<dbReference type="Proteomes" id="UP000604046">
    <property type="component" value="Unassembled WGS sequence"/>
</dbReference>
<evidence type="ECO:0000313" key="1">
    <source>
        <dbReference type="EMBL" id="CAE7618932.1"/>
    </source>
</evidence>
<sequence>MELERLEPLDSWLTLGTQQSWLECPENVCKSIKLAQKSLSQGEVLLRLQISTRLPSPPEELFPPPELVESVGRLTPDPAHLFADIRVVESIAPGQATVQLTVDPNNLWFKTLAANSPALTSDEVLQPHPGCLVVRRSPSPQGSCTMLVSSQASHYLSTAVTVSPDPQDASKTLITRLIAAPTDCAYFRLKHLARMSLSLAGAAWLGWVFGAEMCAARVAMKSFYVILSIESCNYGPPLLPRTAGAKPFVAEHWERAPAEGHFAAYLHDFLRALGLGVEVFCSVDGKQLTQNQAMLRRHEWEKALPIFLPMFQMSTMAYRRLSPHGAGEPPKLLEDEEATFCP</sequence>
<comment type="caution">
    <text evidence="1">The sequence shown here is derived from an EMBL/GenBank/DDBJ whole genome shotgun (WGS) entry which is preliminary data.</text>
</comment>